<feature type="compositionally biased region" description="Low complexity" evidence="4">
    <location>
        <begin position="409"/>
        <end position="424"/>
    </location>
</feature>
<dbReference type="PROSITE" id="PS50222">
    <property type="entry name" value="EF_HAND_2"/>
    <property type="match status" value="1"/>
</dbReference>
<dbReference type="Gene3D" id="2.40.420.20">
    <property type="match status" value="1"/>
</dbReference>
<feature type="region of interest" description="Disordered" evidence="4">
    <location>
        <begin position="409"/>
        <end position="516"/>
    </location>
</feature>
<feature type="domain" description="EF-hand" evidence="5">
    <location>
        <begin position="484"/>
        <end position="516"/>
    </location>
</feature>
<evidence type="ECO:0000256" key="3">
    <source>
        <dbReference type="SAM" id="Coils"/>
    </source>
</evidence>
<dbReference type="InterPro" id="IPR050465">
    <property type="entry name" value="UPF0194_transport"/>
</dbReference>
<dbReference type="InterPro" id="IPR002048">
    <property type="entry name" value="EF_hand_dom"/>
</dbReference>
<feature type="compositionally biased region" description="Basic and acidic residues" evidence="4">
    <location>
        <begin position="487"/>
        <end position="510"/>
    </location>
</feature>
<dbReference type="STRING" id="1576369.SAMN05421753_10548"/>
<dbReference type="SUPFAM" id="SSF47473">
    <property type="entry name" value="EF-hand"/>
    <property type="match status" value="1"/>
</dbReference>
<dbReference type="InterPro" id="IPR011992">
    <property type="entry name" value="EF-hand-dom_pair"/>
</dbReference>
<proteinExistence type="predicted"/>
<dbReference type="GO" id="GO:0030313">
    <property type="term" value="C:cell envelope"/>
    <property type="evidence" value="ECO:0007669"/>
    <property type="project" value="UniProtKB-SubCell"/>
</dbReference>
<dbReference type="AlphaFoldDB" id="A0A1I3F2A5"/>
<feature type="compositionally biased region" description="Gly residues" evidence="4">
    <location>
        <begin position="440"/>
        <end position="467"/>
    </location>
</feature>
<dbReference type="GO" id="GO:0005509">
    <property type="term" value="F:calcium ion binding"/>
    <property type="evidence" value="ECO:0007669"/>
    <property type="project" value="InterPro"/>
</dbReference>
<name>A0A1I3F2A5_9PLAN</name>
<dbReference type="InterPro" id="IPR058636">
    <property type="entry name" value="Beta-barrel_YknX"/>
</dbReference>
<evidence type="ECO:0000256" key="1">
    <source>
        <dbReference type="ARBA" id="ARBA00004196"/>
    </source>
</evidence>
<dbReference type="Gene3D" id="2.40.30.170">
    <property type="match status" value="1"/>
</dbReference>
<keyword evidence="2 3" id="KW-0175">Coiled coil</keyword>
<evidence type="ECO:0000259" key="5">
    <source>
        <dbReference type="PROSITE" id="PS50222"/>
    </source>
</evidence>
<evidence type="ECO:0000313" key="6">
    <source>
        <dbReference type="EMBL" id="SFI05293.1"/>
    </source>
</evidence>
<organism evidence="6 7">
    <name type="scientific">Planctomicrobium piriforme</name>
    <dbReference type="NCBI Taxonomy" id="1576369"/>
    <lineage>
        <taxon>Bacteria</taxon>
        <taxon>Pseudomonadati</taxon>
        <taxon>Planctomycetota</taxon>
        <taxon>Planctomycetia</taxon>
        <taxon>Planctomycetales</taxon>
        <taxon>Planctomycetaceae</taxon>
        <taxon>Planctomicrobium</taxon>
    </lineage>
</organism>
<dbReference type="Proteomes" id="UP000199518">
    <property type="component" value="Unassembled WGS sequence"/>
</dbReference>
<dbReference type="CDD" id="cd00051">
    <property type="entry name" value="EFh"/>
    <property type="match status" value="1"/>
</dbReference>
<dbReference type="Pfam" id="PF13202">
    <property type="entry name" value="EF-hand_5"/>
    <property type="match status" value="2"/>
</dbReference>
<evidence type="ECO:0000313" key="7">
    <source>
        <dbReference type="Proteomes" id="UP000199518"/>
    </source>
</evidence>
<dbReference type="EMBL" id="FOQD01000005">
    <property type="protein sequence ID" value="SFI05293.1"/>
    <property type="molecule type" value="Genomic_DNA"/>
</dbReference>
<dbReference type="PANTHER" id="PTHR32347">
    <property type="entry name" value="EFFLUX SYSTEM COMPONENT YKNX-RELATED"/>
    <property type="match status" value="1"/>
</dbReference>
<protein>
    <submittedName>
        <fullName evidence="6">HlyD family secretion protein</fullName>
    </submittedName>
</protein>
<dbReference type="Pfam" id="PF25990">
    <property type="entry name" value="Beta-barrel_YknX"/>
    <property type="match status" value="1"/>
</dbReference>
<reference evidence="7" key="1">
    <citation type="submission" date="2016-10" db="EMBL/GenBank/DDBJ databases">
        <authorList>
            <person name="Varghese N."/>
            <person name="Submissions S."/>
        </authorList>
    </citation>
    <scope>NUCLEOTIDE SEQUENCE [LARGE SCALE GENOMIC DNA]</scope>
    <source>
        <strain evidence="7">DSM 26348</strain>
    </source>
</reference>
<dbReference type="Gene3D" id="1.10.238.10">
    <property type="entry name" value="EF-hand"/>
    <property type="match status" value="1"/>
</dbReference>
<evidence type="ECO:0000256" key="4">
    <source>
        <dbReference type="SAM" id="MobiDB-lite"/>
    </source>
</evidence>
<evidence type="ECO:0000256" key="2">
    <source>
        <dbReference type="ARBA" id="ARBA00023054"/>
    </source>
</evidence>
<keyword evidence="7" id="KW-1185">Reference proteome</keyword>
<gene>
    <name evidence="6" type="ORF">SAMN05421753_10548</name>
</gene>
<dbReference type="PROSITE" id="PS00018">
    <property type="entry name" value="EF_HAND_1"/>
    <property type="match status" value="1"/>
</dbReference>
<feature type="coiled-coil region" evidence="3">
    <location>
        <begin position="102"/>
        <end position="162"/>
    </location>
</feature>
<feature type="compositionally biased region" description="Pro residues" evidence="4">
    <location>
        <begin position="429"/>
        <end position="439"/>
    </location>
</feature>
<dbReference type="InterPro" id="IPR058649">
    <property type="entry name" value="CzcB_C"/>
</dbReference>
<dbReference type="Pfam" id="PF25975">
    <property type="entry name" value="CzcB_C"/>
    <property type="match status" value="1"/>
</dbReference>
<accession>A0A1I3F2A5</accession>
<dbReference type="InterPro" id="IPR018247">
    <property type="entry name" value="EF_Hand_1_Ca_BS"/>
</dbReference>
<dbReference type="PANTHER" id="PTHR32347:SF23">
    <property type="entry name" value="BLL5650 PROTEIN"/>
    <property type="match status" value="1"/>
</dbReference>
<comment type="subcellular location">
    <subcellularLocation>
        <location evidence="1">Cell envelope</location>
    </subcellularLocation>
</comment>
<sequence length="516" mass="55765">MLRENAKQQEITSTQAEATMATAREKLEIQKTQNESDIAAANLRSELAQLDLVKFQDGEFPQQEQQLKGDVAIAKEELIRSKDTMQFTSGQVKKGYASQNDLDASRVAVQQAELKLRGAEELLNVLQNFTYKRTIAELKANAAETEREMARVRLKANSAKTQCEKESEAARLTYDVEREKLVRLQNQIDACTLRATQDGEVVYASMSSSGGSRSSQPIVIEAGATVRERQAIINLPDVTQMKVDCRIHESLIGAIRKGLRARIRVDAYPDEIYNGEIAHVSSVPMSGSWPNTDLREYQTEVKLTDEIDKVRKLRPGLTSQVEILVDNRPNVLQVPIQSVLTVADKQIVFVFNGNAHERRFVKIGVANQSHIEIVEGVKEGERVVMNPRSQYGTEIVALEAELNASNSKAQAKADAAAPTGPAGTLPIPGVTPPVVPGSPPGAGGPGPGGPGKPGGPSGGPGGGGGGNFFARLDKNGDGQISADEAPDQMKSRFAELDKNGDGKLSRDEMPAGRPPQ</sequence>